<keyword evidence="2" id="KW-1185">Reference proteome</keyword>
<sequence length="113" mass="12702">MNQKVNVQTEINSLSVNLRQKNKRTNEDYPGLTVAVCQNTLVPALDAGPQKNKPYQSVVYTVDFNAIPRQAQEQGSFVLPHTPTNNGLYILEMHSRASLHPDTQKQKYHTAVL</sequence>
<proteinExistence type="predicted"/>
<accession>A0ABR7P6I9</accession>
<dbReference type="EMBL" id="JACRTI010000123">
    <property type="protein sequence ID" value="MBC8603967.1"/>
    <property type="molecule type" value="Genomic_DNA"/>
</dbReference>
<organism evidence="1 2">
    <name type="scientific">Parabacteroides acidifaciens</name>
    <dbReference type="NCBI Taxonomy" id="2290935"/>
    <lineage>
        <taxon>Bacteria</taxon>
        <taxon>Pseudomonadati</taxon>
        <taxon>Bacteroidota</taxon>
        <taxon>Bacteroidia</taxon>
        <taxon>Bacteroidales</taxon>
        <taxon>Tannerellaceae</taxon>
        <taxon>Parabacteroides</taxon>
    </lineage>
</organism>
<evidence type="ECO:0000313" key="1">
    <source>
        <dbReference type="EMBL" id="MBC8603967.1"/>
    </source>
</evidence>
<dbReference type="Proteomes" id="UP000629596">
    <property type="component" value="Unassembled WGS sequence"/>
</dbReference>
<comment type="caution">
    <text evidence="1">The sequence shown here is derived from an EMBL/GenBank/DDBJ whole genome shotgun (WGS) entry which is preliminary data.</text>
</comment>
<evidence type="ECO:0008006" key="3">
    <source>
        <dbReference type="Google" id="ProtNLM"/>
    </source>
</evidence>
<evidence type="ECO:0000313" key="2">
    <source>
        <dbReference type="Proteomes" id="UP000629596"/>
    </source>
</evidence>
<name>A0ABR7P6I9_9BACT</name>
<reference evidence="1 2" key="1">
    <citation type="submission" date="2020-08" db="EMBL/GenBank/DDBJ databases">
        <title>Genome public.</title>
        <authorList>
            <person name="Liu C."/>
            <person name="Sun Q."/>
        </authorList>
    </citation>
    <scope>NUCLEOTIDE SEQUENCE [LARGE SCALE GENOMIC DNA]</scope>
    <source>
        <strain evidence="1 2">426_9</strain>
    </source>
</reference>
<gene>
    <name evidence="1" type="ORF">H8784_19885</name>
</gene>
<protein>
    <recommendedName>
        <fullName evidence="3">DUF4469 domain-containing protein</fullName>
    </recommendedName>
</protein>
<dbReference type="RefSeq" id="WP_158543419.1">
    <property type="nucleotide sequence ID" value="NZ_JACRTI010000123.1"/>
</dbReference>